<protein>
    <recommendedName>
        <fullName evidence="4">F-box domain-containing protein</fullName>
    </recommendedName>
</protein>
<organism evidence="2 3">
    <name type="scientific">Ditylenchus destructor</name>
    <dbReference type="NCBI Taxonomy" id="166010"/>
    <lineage>
        <taxon>Eukaryota</taxon>
        <taxon>Metazoa</taxon>
        <taxon>Ecdysozoa</taxon>
        <taxon>Nematoda</taxon>
        <taxon>Chromadorea</taxon>
        <taxon>Rhabditida</taxon>
        <taxon>Tylenchina</taxon>
        <taxon>Tylenchomorpha</taxon>
        <taxon>Sphaerularioidea</taxon>
        <taxon>Anguinidae</taxon>
        <taxon>Anguininae</taxon>
        <taxon>Ditylenchus</taxon>
    </lineage>
</organism>
<proteinExistence type="predicted"/>
<feature type="region of interest" description="Disordered" evidence="1">
    <location>
        <begin position="1"/>
        <end position="20"/>
    </location>
</feature>
<gene>
    <name evidence="2" type="ORF">DdX_10735</name>
</gene>
<comment type="caution">
    <text evidence="2">The sequence shown here is derived from an EMBL/GenBank/DDBJ whole genome shotgun (WGS) entry which is preliminary data.</text>
</comment>
<sequence length="321" mass="37164">MDTDKNIRNRKRPVVEDLDEPKEAVSVNEVKTRRPHTKATPRPIAALYFTVIRESFAFCDRKNLSNLRLVNKNFNDIVEREFASAPYLVLKELNYNDTEWNFEAKDRFRTLKKKALRQIPGSKFLRFSEVYIAFDGNFCPKDALKMSHIWEDSILDISSTNDVTLTRELVCSLTTCMELRIVSLNAMSFLRESISGSCRDVSIWDVGYSPDEVQVPWAVILDFMFASALDSGTRRSLSIQTEQLPDPEQSVGFINTVKERFEASKLPLYFYLSWHADIHGRGYDRYGQVYTSSHHRNLRSMQCLMVDGYESGFTLEIRDEC</sequence>
<keyword evidence="3" id="KW-1185">Reference proteome</keyword>
<name>A0AAD4MYK2_9BILA</name>
<evidence type="ECO:0000313" key="3">
    <source>
        <dbReference type="Proteomes" id="UP001201812"/>
    </source>
</evidence>
<dbReference type="EMBL" id="JAKKPZ010000026">
    <property type="protein sequence ID" value="KAI1710376.1"/>
    <property type="molecule type" value="Genomic_DNA"/>
</dbReference>
<dbReference type="AlphaFoldDB" id="A0AAD4MYK2"/>
<reference evidence="2" key="1">
    <citation type="submission" date="2022-01" db="EMBL/GenBank/DDBJ databases">
        <title>Genome Sequence Resource for Two Populations of Ditylenchus destructor, the Migratory Endoparasitic Phytonematode.</title>
        <authorList>
            <person name="Zhang H."/>
            <person name="Lin R."/>
            <person name="Xie B."/>
        </authorList>
    </citation>
    <scope>NUCLEOTIDE SEQUENCE</scope>
    <source>
        <strain evidence="2">BazhouSP</strain>
    </source>
</reference>
<evidence type="ECO:0000313" key="2">
    <source>
        <dbReference type="EMBL" id="KAI1710376.1"/>
    </source>
</evidence>
<accession>A0AAD4MYK2</accession>
<evidence type="ECO:0008006" key="4">
    <source>
        <dbReference type="Google" id="ProtNLM"/>
    </source>
</evidence>
<evidence type="ECO:0000256" key="1">
    <source>
        <dbReference type="SAM" id="MobiDB-lite"/>
    </source>
</evidence>
<dbReference type="Proteomes" id="UP001201812">
    <property type="component" value="Unassembled WGS sequence"/>
</dbReference>